<protein>
    <submittedName>
        <fullName evidence="1">Uncharacterized protein</fullName>
    </submittedName>
</protein>
<gene>
    <name evidence="1" type="ORF">V5O48_009933</name>
</gene>
<dbReference type="EMBL" id="JBAHYK010000683">
    <property type="protein sequence ID" value="KAL0572027.1"/>
    <property type="molecule type" value="Genomic_DNA"/>
</dbReference>
<accession>A0ABR3F9W5</accession>
<sequence>MSLLAKGVPAMITEFETFTRFSLIKNVTIASECPKIGGGVFHQIFDRNKFGVSASATGDFLILSASLTAVTSNRTYFDFAEASVEFIHRLHQGNGLSKNYLNVRDCTEVKKDPSLLHDIVAGATSNGAWNNGVGMLRVLEDGERRAHLMRGYTELYRANNTPTDLKAYLKSHISNQARIHSLSYNAVTDTSVTKAGSNIYGNEWDGDGVPAPQFSNWTQAAAIAALLGSMVPNQDGDESTSSVNHAASLSMVLLSVVLWVVLRQSALSSS</sequence>
<dbReference type="Proteomes" id="UP001465976">
    <property type="component" value="Unassembled WGS sequence"/>
</dbReference>
<name>A0ABR3F9W5_9AGAR</name>
<evidence type="ECO:0000313" key="1">
    <source>
        <dbReference type="EMBL" id="KAL0572027.1"/>
    </source>
</evidence>
<organism evidence="1 2">
    <name type="scientific">Marasmius crinis-equi</name>
    <dbReference type="NCBI Taxonomy" id="585013"/>
    <lineage>
        <taxon>Eukaryota</taxon>
        <taxon>Fungi</taxon>
        <taxon>Dikarya</taxon>
        <taxon>Basidiomycota</taxon>
        <taxon>Agaricomycotina</taxon>
        <taxon>Agaricomycetes</taxon>
        <taxon>Agaricomycetidae</taxon>
        <taxon>Agaricales</taxon>
        <taxon>Marasmiineae</taxon>
        <taxon>Marasmiaceae</taxon>
        <taxon>Marasmius</taxon>
    </lineage>
</organism>
<keyword evidence="2" id="KW-1185">Reference proteome</keyword>
<comment type="caution">
    <text evidence="1">The sequence shown here is derived from an EMBL/GenBank/DDBJ whole genome shotgun (WGS) entry which is preliminary data.</text>
</comment>
<proteinExistence type="predicted"/>
<reference evidence="1 2" key="1">
    <citation type="submission" date="2024-02" db="EMBL/GenBank/DDBJ databases">
        <title>A draft genome for the cacao thread blight pathogen Marasmius crinis-equi.</title>
        <authorList>
            <person name="Cohen S.P."/>
            <person name="Baruah I.K."/>
            <person name="Amoako-Attah I."/>
            <person name="Bukari Y."/>
            <person name="Meinhardt L.W."/>
            <person name="Bailey B.A."/>
        </authorList>
    </citation>
    <scope>NUCLEOTIDE SEQUENCE [LARGE SCALE GENOMIC DNA]</scope>
    <source>
        <strain evidence="1 2">GH-76</strain>
    </source>
</reference>
<evidence type="ECO:0000313" key="2">
    <source>
        <dbReference type="Proteomes" id="UP001465976"/>
    </source>
</evidence>